<keyword evidence="3" id="KW-0731">Sigma factor</keyword>
<dbReference type="Gene3D" id="1.10.10.10">
    <property type="entry name" value="Winged helix-like DNA-binding domain superfamily/Winged helix DNA-binding domain"/>
    <property type="match status" value="1"/>
</dbReference>
<dbReference type="PANTHER" id="PTHR43133">
    <property type="entry name" value="RNA POLYMERASE ECF-TYPE SIGMA FACTO"/>
    <property type="match status" value="1"/>
</dbReference>
<dbReference type="InterPro" id="IPR013324">
    <property type="entry name" value="RNA_pol_sigma_r3/r4-like"/>
</dbReference>
<comment type="similarity">
    <text evidence="1">Belongs to the sigma-70 factor family. ECF subfamily.</text>
</comment>
<dbReference type="SUPFAM" id="SSF88946">
    <property type="entry name" value="Sigma2 domain of RNA polymerase sigma factors"/>
    <property type="match status" value="1"/>
</dbReference>
<sequence length="210" mass="23755">MNDRSVHDPHAAGEDGDILSLIYRARGSDQDAFRFISERYKAMLCGIVRGLIRPGVEFDDLYQEGLIALFKAVMLYNPDYSSFSTFSYLCMKRAVISAYRKSVRSGSAEIPDSSSPSDPDNDFSGDEQLYNTFVFPDNSVTPESLYLDKESTELLFKKIDGLLSRYENEVLRLFLTEKSYDEIASALGVSRKSVDNALSRIRSKLKMLFD</sequence>
<organism evidence="8">
    <name type="scientific">bioreactor metagenome</name>
    <dbReference type="NCBI Taxonomy" id="1076179"/>
    <lineage>
        <taxon>unclassified sequences</taxon>
        <taxon>metagenomes</taxon>
        <taxon>ecological metagenomes</taxon>
    </lineage>
</organism>
<dbReference type="Gene3D" id="1.10.1740.10">
    <property type="match status" value="1"/>
</dbReference>
<dbReference type="InterPro" id="IPR039425">
    <property type="entry name" value="RNA_pol_sigma-70-like"/>
</dbReference>
<reference evidence="8" key="1">
    <citation type="submission" date="2019-08" db="EMBL/GenBank/DDBJ databases">
        <authorList>
            <person name="Kucharzyk K."/>
            <person name="Murdoch R.W."/>
            <person name="Higgins S."/>
            <person name="Loffler F."/>
        </authorList>
    </citation>
    <scope>NUCLEOTIDE SEQUENCE</scope>
</reference>
<evidence type="ECO:0000259" key="7">
    <source>
        <dbReference type="Pfam" id="PF08281"/>
    </source>
</evidence>
<evidence type="ECO:0000256" key="2">
    <source>
        <dbReference type="ARBA" id="ARBA00023015"/>
    </source>
</evidence>
<protein>
    <submittedName>
        <fullName evidence="8">RNA polymerase sigma-H factor</fullName>
    </submittedName>
</protein>
<keyword evidence="4" id="KW-0238">DNA-binding</keyword>
<proteinExistence type="inferred from homology"/>
<keyword evidence="2" id="KW-0805">Transcription regulation</keyword>
<feature type="domain" description="RNA polymerase sigma factor 70 region 4 type 2" evidence="7">
    <location>
        <begin position="163"/>
        <end position="205"/>
    </location>
</feature>
<feature type="domain" description="RNA polymerase sigma-70 region 2" evidence="6">
    <location>
        <begin position="38"/>
        <end position="103"/>
    </location>
</feature>
<evidence type="ECO:0000313" key="8">
    <source>
        <dbReference type="EMBL" id="MPM80156.1"/>
    </source>
</evidence>
<dbReference type="NCBIfam" id="TIGR02937">
    <property type="entry name" value="sigma70-ECF"/>
    <property type="match status" value="1"/>
</dbReference>
<dbReference type="AlphaFoldDB" id="A0A645CSQ8"/>
<dbReference type="InterPro" id="IPR013249">
    <property type="entry name" value="RNA_pol_sigma70_r4_t2"/>
</dbReference>
<dbReference type="InterPro" id="IPR007627">
    <property type="entry name" value="RNA_pol_sigma70_r2"/>
</dbReference>
<dbReference type="SUPFAM" id="SSF88659">
    <property type="entry name" value="Sigma3 and sigma4 domains of RNA polymerase sigma factors"/>
    <property type="match status" value="1"/>
</dbReference>
<evidence type="ECO:0000256" key="1">
    <source>
        <dbReference type="ARBA" id="ARBA00010641"/>
    </source>
</evidence>
<keyword evidence="5" id="KW-0804">Transcription</keyword>
<dbReference type="Pfam" id="PF04542">
    <property type="entry name" value="Sigma70_r2"/>
    <property type="match status" value="1"/>
</dbReference>
<dbReference type="GO" id="GO:0006352">
    <property type="term" value="P:DNA-templated transcription initiation"/>
    <property type="evidence" value="ECO:0007669"/>
    <property type="project" value="InterPro"/>
</dbReference>
<dbReference type="GO" id="GO:0016987">
    <property type="term" value="F:sigma factor activity"/>
    <property type="evidence" value="ECO:0007669"/>
    <property type="project" value="UniProtKB-KW"/>
</dbReference>
<name>A0A645CSQ8_9ZZZZ</name>
<gene>
    <name evidence="8" type="primary">sigH_23</name>
    <name evidence="8" type="ORF">SDC9_127202</name>
</gene>
<evidence type="ECO:0000256" key="4">
    <source>
        <dbReference type="ARBA" id="ARBA00023125"/>
    </source>
</evidence>
<evidence type="ECO:0000259" key="6">
    <source>
        <dbReference type="Pfam" id="PF04542"/>
    </source>
</evidence>
<dbReference type="Pfam" id="PF08281">
    <property type="entry name" value="Sigma70_r4_2"/>
    <property type="match status" value="1"/>
</dbReference>
<accession>A0A645CSQ8</accession>
<dbReference type="GO" id="GO:0003677">
    <property type="term" value="F:DNA binding"/>
    <property type="evidence" value="ECO:0007669"/>
    <property type="project" value="UniProtKB-KW"/>
</dbReference>
<evidence type="ECO:0000256" key="5">
    <source>
        <dbReference type="ARBA" id="ARBA00023163"/>
    </source>
</evidence>
<dbReference type="EMBL" id="VSSQ01029858">
    <property type="protein sequence ID" value="MPM80156.1"/>
    <property type="molecule type" value="Genomic_DNA"/>
</dbReference>
<dbReference type="InterPro" id="IPR014284">
    <property type="entry name" value="RNA_pol_sigma-70_dom"/>
</dbReference>
<evidence type="ECO:0000256" key="3">
    <source>
        <dbReference type="ARBA" id="ARBA00023082"/>
    </source>
</evidence>
<dbReference type="PANTHER" id="PTHR43133:SF8">
    <property type="entry name" value="RNA POLYMERASE SIGMA FACTOR HI_1459-RELATED"/>
    <property type="match status" value="1"/>
</dbReference>
<dbReference type="InterPro" id="IPR036388">
    <property type="entry name" value="WH-like_DNA-bd_sf"/>
</dbReference>
<dbReference type="InterPro" id="IPR013325">
    <property type="entry name" value="RNA_pol_sigma_r2"/>
</dbReference>
<comment type="caution">
    <text evidence="8">The sequence shown here is derived from an EMBL/GenBank/DDBJ whole genome shotgun (WGS) entry which is preliminary data.</text>
</comment>